<dbReference type="PANTHER" id="PTHR30154">
    <property type="entry name" value="LEUCINE-RESPONSIVE REGULATORY PROTEIN"/>
    <property type="match status" value="1"/>
</dbReference>
<evidence type="ECO:0000256" key="1">
    <source>
        <dbReference type="ARBA" id="ARBA00023015"/>
    </source>
</evidence>
<dbReference type="Pfam" id="PF01037">
    <property type="entry name" value="AsnC_trans_reg"/>
    <property type="match status" value="1"/>
</dbReference>
<dbReference type="PANTHER" id="PTHR30154:SF53">
    <property type="entry name" value="HTH-TYPE TRANSCRIPTIONAL REGULATOR LRPC"/>
    <property type="match status" value="1"/>
</dbReference>
<evidence type="ECO:0000259" key="4">
    <source>
        <dbReference type="PROSITE" id="PS50956"/>
    </source>
</evidence>
<keyword evidence="2" id="KW-0238">DNA-binding</keyword>
<feature type="domain" description="HTH asnC-type" evidence="4">
    <location>
        <begin position="14"/>
        <end position="75"/>
    </location>
</feature>
<dbReference type="Pfam" id="PF13404">
    <property type="entry name" value="HTH_AsnC-type"/>
    <property type="match status" value="1"/>
</dbReference>
<dbReference type="InterPro" id="IPR036388">
    <property type="entry name" value="WH-like_DNA-bd_sf"/>
</dbReference>
<dbReference type="Gene3D" id="1.10.10.10">
    <property type="entry name" value="Winged helix-like DNA-binding domain superfamily/Winged helix DNA-binding domain"/>
    <property type="match status" value="1"/>
</dbReference>
<gene>
    <name evidence="5" type="ORF">HMPREF3230_01136</name>
</gene>
<dbReference type="EMBL" id="LSRC01000048">
    <property type="protein sequence ID" value="KXI16262.1"/>
    <property type="molecule type" value="Genomic_DNA"/>
</dbReference>
<dbReference type="PRINTS" id="PR00033">
    <property type="entry name" value="HTHASNC"/>
</dbReference>
<dbReference type="PATRIC" id="fig|2702.101.peg.1123"/>
<dbReference type="SUPFAM" id="SSF54909">
    <property type="entry name" value="Dimeric alpha+beta barrel"/>
    <property type="match status" value="1"/>
</dbReference>
<accession>A0A135Z3P3</accession>
<evidence type="ECO:0000313" key="5">
    <source>
        <dbReference type="EMBL" id="KXI16262.1"/>
    </source>
</evidence>
<dbReference type="AlphaFoldDB" id="A0A135Z3P3"/>
<protein>
    <submittedName>
        <fullName evidence="5">Transcriptional regulator, AsnC family</fullName>
    </submittedName>
</protein>
<dbReference type="SMART" id="SM00344">
    <property type="entry name" value="HTH_ASNC"/>
    <property type="match status" value="1"/>
</dbReference>
<dbReference type="GO" id="GO:0043565">
    <property type="term" value="F:sequence-specific DNA binding"/>
    <property type="evidence" value="ECO:0007669"/>
    <property type="project" value="InterPro"/>
</dbReference>
<organism evidence="5 6">
    <name type="scientific">Gardnerella vaginalis</name>
    <dbReference type="NCBI Taxonomy" id="2702"/>
    <lineage>
        <taxon>Bacteria</taxon>
        <taxon>Bacillati</taxon>
        <taxon>Actinomycetota</taxon>
        <taxon>Actinomycetes</taxon>
        <taxon>Bifidobacteriales</taxon>
        <taxon>Bifidobacteriaceae</taxon>
        <taxon>Gardnerella</taxon>
    </lineage>
</organism>
<dbReference type="CDD" id="cd00090">
    <property type="entry name" value="HTH_ARSR"/>
    <property type="match status" value="1"/>
</dbReference>
<evidence type="ECO:0000256" key="2">
    <source>
        <dbReference type="ARBA" id="ARBA00023125"/>
    </source>
</evidence>
<dbReference type="InterPro" id="IPR000485">
    <property type="entry name" value="AsnC-type_HTH_dom"/>
</dbReference>
<dbReference type="InterPro" id="IPR019888">
    <property type="entry name" value="Tscrpt_reg_AsnC-like"/>
</dbReference>
<reference evidence="5 6" key="1">
    <citation type="submission" date="2016-02" db="EMBL/GenBank/DDBJ databases">
        <authorList>
            <person name="Wen L."/>
            <person name="He K."/>
            <person name="Yang H."/>
        </authorList>
    </citation>
    <scope>NUCLEOTIDE SEQUENCE [LARGE SCALE GENOMIC DNA]</scope>
    <source>
        <strain evidence="5 6">CMW7778B</strain>
    </source>
</reference>
<keyword evidence="3" id="KW-0804">Transcription</keyword>
<proteinExistence type="predicted"/>
<sequence length="153" mass="16852">MTANSNRIENSSAMDSTDAIIVDILEHDGRATLTRLAKASGLSVSAVQSRVQKLERRGIITGYRALIDYERRGLPISAFVTVTPLDFEQEATVPEKLQDISGIEACYSITGSPSFMLMVRVATPGKLEELINMIHRTVPVSTETTMVLQTYFD</sequence>
<keyword evidence="1" id="KW-0805">Transcription regulation</keyword>
<dbReference type="InterPro" id="IPR011991">
    <property type="entry name" value="ArsR-like_HTH"/>
</dbReference>
<dbReference type="GO" id="GO:0043200">
    <property type="term" value="P:response to amino acid"/>
    <property type="evidence" value="ECO:0007669"/>
    <property type="project" value="TreeGrafter"/>
</dbReference>
<name>A0A135Z3P3_GARVA</name>
<dbReference type="InterPro" id="IPR036390">
    <property type="entry name" value="WH_DNA-bd_sf"/>
</dbReference>
<dbReference type="SUPFAM" id="SSF46785">
    <property type="entry name" value="Winged helix' DNA-binding domain"/>
    <property type="match status" value="1"/>
</dbReference>
<comment type="caution">
    <text evidence="5">The sequence shown here is derived from an EMBL/GenBank/DDBJ whole genome shotgun (WGS) entry which is preliminary data.</text>
</comment>
<dbReference type="RefSeq" id="WP_075523873.1">
    <property type="nucleotide sequence ID" value="NZ_KQ961872.1"/>
</dbReference>
<evidence type="ECO:0000256" key="3">
    <source>
        <dbReference type="ARBA" id="ARBA00023163"/>
    </source>
</evidence>
<dbReference type="Gene3D" id="3.30.70.920">
    <property type="match status" value="1"/>
</dbReference>
<evidence type="ECO:0000313" key="6">
    <source>
        <dbReference type="Proteomes" id="UP000070505"/>
    </source>
</evidence>
<dbReference type="GO" id="GO:0005829">
    <property type="term" value="C:cytosol"/>
    <property type="evidence" value="ECO:0007669"/>
    <property type="project" value="TreeGrafter"/>
</dbReference>
<dbReference type="InterPro" id="IPR011008">
    <property type="entry name" value="Dimeric_a/b-barrel"/>
</dbReference>
<dbReference type="PROSITE" id="PS50956">
    <property type="entry name" value="HTH_ASNC_2"/>
    <property type="match status" value="1"/>
</dbReference>
<dbReference type="Proteomes" id="UP000070505">
    <property type="component" value="Unassembled WGS sequence"/>
</dbReference>
<dbReference type="InterPro" id="IPR019887">
    <property type="entry name" value="Tscrpt_reg_AsnC/Lrp_C"/>
</dbReference>